<organism evidence="3 4">
    <name type="scientific">Plenodomus tracheiphilus IPT5</name>
    <dbReference type="NCBI Taxonomy" id="1408161"/>
    <lineage>
        <taxon>Eukaryota</taxon>
        <taxon>Fungi</taxon>
        <taxon>Dikarya</taxon>
        <taxon>Ascomycota</taxon>
        <taxon>Pezizomycotina</taxon>
        <taxon>Dothideomycetes</taxon>
        <taxon>Pleosporomycetidae</taxon>
        <taxon>Pleosporales</taxon>
        <taxon>Pleosporineae</taxon>
        <taxon>Leptosphaeriaceae</taxon>
        <taxon>Plenodomus</taxon>
    </lineage>
</organism>
<feature type="compositionally biased region" description="Low complexity" evidence="1">
    <location>
        <begin position="21"/>
        <end position="48"/>
    </location>
</feature>
<evidence type="ECO:0000313" key="3">
    <source>
        <dbReference type="EMBL" id="KAF2844590.1"/>
    </source>
</evidence>
<evidence type="ECO:0000259" key="2">
    <source>
        <dbReference type="Pfam" id="PF09994"/>
    </source>
</evidence>
<protein>
    <recommendedName>
        <fullName evidence="2">T6SS Phospholipase effector Tle1-like catalytic domain-containing protein</fullName>
    </recommendedName>
</protein>
<accession>A0A6A7AN12</accession>
<gene>
    <name evidence="3" type="ORF">T440DRAFT_523382</name>
</gene>
<dbReference type="PANTHER" id="PTHR33840:SF16">
    <property type="entry name" value="DUF2235 DOMAIN-CONTAINING PROTEIN"/>
    <property type="match status" value="1"/>
</dbReference>
<evidence type="ECO:0000256" key="1">
    <source>
        <dbReference type="SAM" id="MobiDB-lite"/>
    </source>
</evidence>
<dbReference type="PANTHER" id="PTHR33840">
    <property type="match status" value="1"/>
</dbReference>
<dbReference type="Proteomes" id="UP000799423">
    <property type="component" value="Unassembled WGS sequence"/>
</dbReference>
<name>A0A6A7AN12_9PLEO</name>
<dbReference type="Pfam" id="PF09994">
    <property type="entry name" value="T6SS_Tle1-like_cat"/>
    <property type="match status" value="1"/>
</dbReference>
<evidence type="ECO:0000313" key="4">
    <source>
        <dbReference type="Proteomes" id="UP000799423"/>
    </source>
</evidence>
<sequence>MSFEQGGFTQVVPIQQSGFQGSAQQGFNTEGFSQGGFQQEGFSQGGFQPATFTQSGFRDENGNVVGGTEPSTFPAPKDLKPAPPRPIKRIIICCDGTWQSSAHGAQTVPSNVGKMSRSIDSWYVDANGLMAPQIVYYDAGVGTAMGKIGAKLMGAYGGGLDENVCEAYNFLVNNYSKGDELFFFGFSRGAYTVRACAGLVCRVGICQPSAMGQFWEMYSIYKSIDATKKMEETAWYEEWTKTNDPEQDTFTIKVKGEDWKFPKGAGRSWLDQAEKKVTIKVIGVWDTVGSLGYPDNVWVDVLARNKPFAFHNTEIHEQIENAFHALALDEHRKSFGPTLWSLPEGSKTNLIQCWFPGVHVNIGGGSGDGKKDMEKGIGSEDGPKKARADGKKWADLTEKEKSDELKDRSRGDLEIMSITTFFWMVDRCNPFLRFKIDYSITRDYRRALNVIAERAKAAESSNHSGDPKTKHYGGWGVAPILDSYQGIMAAAGSEPRTPGHYFVDREHAKEHDKNYHHKVTNEYMHPVIKHAMEQIEYQPEALKGFVRTSMGAGKGHNWVKTYHPTQPGLLKRGWSYISGSVIKSDTKDDLVSIPEFVIPEPGLNEEGLYWWPYERELITMAQNRQVKGGFVPQEEQTKMEDRKVDNEGAEFLARLDEDNKEMKELRVWKTQKVTSSNPEYTTVW</sequence>
<feature type="domain" description="T6SS Phospholipase effector Tle1-like catalytic" evidence="2">
    <location>
        <begin position="88"/>
        <end position="371"/>
    </location>
</feature>
<keyword evidence="4" id="KW-1185">Reference proteome</keyword>
<dbReference type="EMBL" id="MU006371">
    <property type="protein sequence ID" value="KAF2844590.1"/>
    <property type="molecule type" value="Genomic_DNA"/>
</dbReference>
<proteinExistence type="predicted"/>
<dbReference type="InterPro" id="IPR018712">
    <property type="entry name" value="Tle1-like_cat"/>
</dbReference>
<reference evidence="3" key="1">
    <citation type="submission" date="2020-01" db="EMBL/GenBank/DDBJ databases">
        <authorList>
            <consortium name="DOE Joint Genome Institute"/>
            <person name="Haridas S."/>
            <person name="Albert R."/>
            <person name="Binder M."/>
            <person name="Bloem J."/>
            <person name="Labutti K."/>
            <person name="Salamov A."/>
            <person name="Andreopoulos B."/>
            <person name="Baker S.E."/>
            <person name="Barry K."/>
            <person name="Bills G."/>
            <person name="Bluhm B.H."/>
            <person name="Cannon C."/>
            <person name="Castanera R."/>
            <person name="Culley D.E."/>
            <person name="Daum C."/>
            <person name="Ezra D."/>
            <person name="Gonzalez J.B."/>
            <person name="Henrissat B."/>
            <person name="Kuo A."/>
            <person name="Liang C."/>
            <person name="Lipzen A."/>
            <person name="Lutzoni F."/>
            <person name="Magnuson J."/>
            <person name="Mondo S."/>
            <person name="Nolan M."/>
            <person name="Ohm R."/>
            <person name="Pangilinan J."/>
            <person name="Park H.-J."/>
            <person name="Ramirez L."/>
            <person name="Alfaro M."/>
            <person name="Sun H."/>
            <person name="Tritt A."/>
            <person name="Yoshinaga Y."/>
            <person name="Zwiers L.-H."/>
            <person name="Turgeon B.G."/>
            <person name="Goodwin S.B."/>
            <person name="Spatafora J.W."/>
            <person name="Crous P.W."/>
            <person name="Grigoriev I.V."/>
        </authorList>
    </citation>
    <scope>NUCLEOTIDE SEQUENCE</scope>
    <source>
        <strain evidence="3">IPT5</strain>
    </source>
</reference>
<feature type="region of interest" description="Disordered" evidence="1">
    <location>
        <begin position="365"/>
        <end position="408"/>
    </location>
</feature>
<dbReference type="AlphaFoldDB" id="A0A6A7AN12"/>
<dbReference type="OrthoDB" id="3057168at2759"/>
<feature type="compositionally biased region" description="Basic and acidic residues" evidence="1">
    <location>
        <begin position="368"/>
        <end position="408"/>
    </location>
</feature>
<feature type="region of interest" description="Disordered" evidence="1">
    <location>
        <begin position="21"/>
        <end position="82"/>
    </location>
</feature>